<dbReference type="InterPro" id="IPR001624">
    <property type="entry name" value="FliE"/>
</dbReference>
<accession>W8T733</accession>
<evidence type="ECO:0000256" key="3">
    <source>
        <dbReference type="ARBA" id="ARBA00023143"/>
    </source>
</evidence>
<dbReference type="OrthoDB" id="9812413at2"/>
<dbReference type="HOGENOM" id="CLU_147249_3_3_9"/>
<dbReference type="AlphaFoldDB" id="W8T733"/>
<dbReference type="PANTHER" id="PTHR34653:SF1">
    <property type="entry name" value="FLAGELLAR HOOK-BASAL BODY COMPLEX PROTEIN FLIE"/>
    <property type="match status" value="1"/>
</dbReference>
<evidence type="ECO:0000313" key="7">
    <source>
        <dbReference type="Proteomes" id="UP000019591"/>
    </source>
</evidence>
<organism evidence="6 7">
    <name type="scientific">Peptoclostridium acidaminophilum DSM 3953</name>
    <dbReference type="NCBI Taxonomy" id="1286171"/>
    <lineage>
        <taxon>Bacteria</taxon>
        <taxon>Bacillati</taxon>
        <taxon>Bacillota</taxon>
        <taxon>Clostridia</taxon>
        <taxon>Peptostreptococcales</taxon>
        <taxon>Peptoclostridiaceae</taxon>
        <taxon>Peptoclostridium</taxon>
    </lineage>
</organism>
<dbReference type="STRING" id="1286171.EAL2_c13700"/>
<comment type="subcellular location">
    <subcellularLocation>
        <location evidence="1 4">Bacterial flagellum basal body</location>
    </subcellularLocation>
</comment>
<comment type="similarity">
    <text evidence="2 4">Belongs to the FliE family.</text>
</comment>
<dbReference type="PANTHER" id="PTHR34653">
    <property type="match status" value="1"/>
</dbReference>
<dbReference type="PRINTS" id="PR01006">
    <property type="entry name" value="FLGHOOKFLIE"/>
</dbReference>
<keyword evidence="7" id="KW-1185">Reference proteome</keyword>
<protein>
    <recommendedName>
        <fullName evidence="4 5">Flagellar hook-basal body complex protein FliE</fullName>
    </recommendedName>
</protein>
<evidence type="ECO:0000256" key="4">
    <source>
        <dbReference type="HAMAP-Rule" id="MF_00724"/>
    </source>
</evidence>
<gene>
    <name evidence="4" type="primary">fliE</name>
    <name evidence="6" type="ORF">EAL2_c13700</name>
</gene>
<dbReference type="RefSeq" id="WP_025435650.1">
    <property type="nucleotide sequence ID" value="NZ_CP007452.1"/>
</dbReference>
<dbReference type="EMBL" id="CP007452">
    <property type="protein sequence ID" value="AHM56665.1"/>
    <property type="molecule type" value="Genomic_DNA"/>
</dbReference>
<evidence type="ECO:0000256" key="1">
    <source>
        <dbReference type="ARBA" id="ARBA00004117"/>
    </source>
</evidence>
<dbReference type="GO" id="GO:0071973">
    <property type="term" value="P:bacterial-type flagellum-dependent cell motility"/>
    <property type="evidence" value="ECO:0007669"/>
    <property type="project" value="InterPro"/>
</dbReference>
<reference evidence="6 7" key="1">
    <citation type="journal article" date="2014" name="Genome Announc.">
        <title>Complete Genome Sequence of Amino Acid-Utilizing Eubacterium acidaminophilum al-2 (DSM 3953).</title>
        <authorList>
            <person name="Poehlein A."/>
            <person name="Andreesen J.R."/>
            <person name="Daniel R."/>
        </authorList>
    </citation>
    <scope>NUCLEOTIDE SEQUENCE [LARGE SCALE GENOMIC DNA]</scope>
    <source>
        <strain evidence="6 7">DSM 3953</strain>
    </source>
</reference>
<dbReference type="GO" id="GO:0009425">
    <property type="term" value="C:bacterial-type flagellum basal body"/>
    <property type="evidence" value="ECO:0007669"/>
    <property type="project" value="UniProtKB-SubCell"/>
</dbReference>
<dbReference type="HAMAP" id="MF_00724">
    <property type="entry name" value="FliE"/>
    <property type="match status" value="1"/>
</dbReference>
<evidence type="ECO:0000256" key="5">
    <source>
        <dbReference type="NCBIfam" id="TIGR00205"/>
    </source>
</evidence>
<dbReference type="eggNOG" id="COG1677">
    <property type="taxonomic scope" value="Bacteria"/>
</dbReference>
<evidence type="ECO:0000256" key="2">
    <source>
        <dbReference type="ARBA" id="ARBA00009272"/>
    </source>
</evidence>
<dbReference type="PATRIC" id="fig|1286171.3.peg.1320"/>
<dbReference type="Proteomes" id="UP000019591">
    <property type="component" value="Chromosome"/>
</dbReference>
<evidence type="ECO:0000313" key="6">
    <source>
        <dbReference type="EMBL" id="AHM56665.1"/>
    </source>
</evidence>
<dbReference type="NCBIfam" id="TIGR00205">
    <property type="entry name" value="fliE"/>
    <property type="match status" value="1"/>
</dbReference>
<dbReference type="GO" id="GO:0005198">
    <property type="term" value="F:structural molecule activity"/>
    <property type="evidence" value="ECO:0007669"/>
    <property type="project" value="UniProtKB-UniRule"/>
</dbReference>
<dbReference type="KEGG" id="eac:EAL2_c13700"/>
<keyword evidence="3 4" id="KW-0975">Bacterial flagellum</keyword>
<dbReference type="Pfam" id="PF02049">
    <property type="entry name" value="FliE"/>
    <property type="match status" value="1"/>
</dbReference>
<proteinExistence type="inferred from homology"/>
<sequence>MQIQGIESVSNIKSSAGVQNATAANGQGFKQALMDALYSASDIEREQEMLGEKFVLGELDNLHDLTIATQKADVAVQTIVEIRNKIVDAYKEIMRMQI</sequence>
<name>W8T733_PEPAC</name>
<dbReference type="GO" id="GO:0003774">
    <property type="term" value="F:cytoskeletal motor activity"/>
    <property type="evidence" value="ECO:0007669"/>
    <property type="project" value="InterPro"/>
</dbReference>